<dbReference type="PANTHER" id="PTHR43236">
    <property type="entry name" value="ANTITOXIN HIGA1"/>
    <property type="match status" value="1"/>
</dbReference>
<evidence type="ECO:0000313" key="4">
    <source>
        <dbReference type="Proteomes" id="UP000837932"/>
    </source>
</evidence>
<dbReference type="InterPro" id="IPR052345">
    <property type="entry name" value="Rad_response_metalloprotease"/>
</dbReference>
<dbReference type="Pfam" id="PF01381">
    <property type="entry name" value="HTH_3"/>
    <property type="match status" value="1"/>
</dbReference>
<comment type="caution">
    <text evidence="3">The sequence shown here is derived from an EMBL/GenBank/DDBJ whole genome shotgun (WGS) entry which is preliminary data.</text>
</comment>
<dbReference type="RefSeq" id="WP_238806747.1">
    <property type="nucleotide sequence ID" value="NZ_CAKLPY010000002.1"/>
</dbReference>
<evidence type="ECO:0000313" key="3">
    <source>
        <dbReference type="EMBL" id="CAH0996180.1"/>
    </source>
</evidence>
<dbReference type="EMBL" id="CAKLPY010000002">
    <property type="protein sequence ID" value="CAH0996180.1"/>
    <property type="molecule type" value="Genomic_DNA"/>
</dbReference>
<organism evidence="3 4">
    <name type="scientific">Emticicia aquatica</name>
    <dbReference type="NCBI Taxonomy" id="1681835"/>
    <lineage>
        <taxon>Bacteria</taxon>
        <taxon>Pseudomonadati</taxon>
        <taxon>Bacteroidota</taxon>
        <taxon>Cytophagia</taxon>
        <taxon>Cytophagales</taxon>
        <taxon>Leadbetterellaceae</taxon>
        <taxon>Emticicia</taxon>
    </lineage>
</organism>
<evidence type="ECO:0000259" key="2">
    <source>
        <dbReference type="PROSITE" id="PS50943"/>
    </source>
</evidence>
<dbReference type="InterPro" id="IPR001387">
    <property type="entry name" value="Cro/C1-type_HTH"/>
</dbReference>
<dbReference type="CDD" id="cd00093">
    <property type="entry name" value="HTH_XRE"/>
    <property type="match status" value="1"/>
</dbReference>
<dbReference type="PROSITE" id="PS50943">
    <property type="entry name" value="HTH_CROC1"/>
    <property type="match status" value="1"/>
</dbReference>
<accession>A0ABM9AQU2</accession>
<reference evidence="3" key="1">
    <citation type="submission" date="2021-12" db="EMBL/GenBank/DDBJ databases">
        <authorList>
            <person name="Rodrigo-Torres L."/>
            <person name="Arahal R. D."/>
            <person name="Lucena T."/>
        </authorList>
    </citation>
    <scope>NUCLEOTIDE SEQUENCE</scope>
    <source>
        <strain evidence="3">CECT 8858</strain>
    </source>
</reference>
<comment type="similarity">
    <text evidence="1">Belongs to the short-chain fatty acyl-CoA assimilation regulator (ScfR) family.</text>
</comment>
<dbReference type="SMART" id="SM00530">
    <property type="entry name" value="HTH_XRE"/>
    <property type="match status" value="1"/>
</dbReference>
<proteinExistence type="inferred from homology"/>
<protein>
    <recommendedName>
        <fullName evidence="2">HTH cro/C1-type domain-containing protein</fullName>
    </recommendedName>
</protein>
<name>A0ABM9AQU2_9BACT</name>
<dbReference type="Pfam" id="PF06114">
    <property type="entry name" value="Peptidase_M78"/>
    <property type="match status" value="1"/>
</dbReference>
<dbReference type="InterPro" id="IPR010982">
    <property type="entry name" value="Lambda_DNA-bd_dom_sf"/>
</dbReference>
<dbReference type="Proteomes" id="UP000837932">
    <property type="component" value="Unassembled WGS sequence"/>
</dbReference>
<dbReference type="Gene3D" id="1.10.10.2910">
    <property type="match status" value="1"/>
</dbReference>
<keyword evidence="4" id="KW-1185">Reference proteome</keyword>
<dbReference type="InterPro" id="IPR010359">
    <property type="entry name" value="IrrE_HExxH"/>
</dbReference>
<dbReference type="PANTHER" id="PTHR43236:SF1">
    <property type="entry name" value="BLL7220 PROTEIN"/>
    <property type="match status" value="1"/>
</dbReference>
<feature type="domain" description="HTH cro/C1-type" evidence="2">
    <location>
        <begin position="16"/>
        <end position="69"/>
    </location>
</feature>
<sequence length="354" mass="40205">MNSSVNIDLSERLFTARRMSGLSLQELSDKIQNRVSRQAIHQFEQGKSKPEADTLLDLANALNVRLDFFYRNSAITFEKLEYRKKVKLSKSEEIAIQETAKDRLDRYFELEELTNAHLSFTNPIEGFIVKNLEDIEIAAERVRATWNLGLKPIPSVIEVLEEKGIKVLEVDATDGFQGFSAEANAALVVVINANDDAFRKRFTAIHELAHILLKFEEGLDVEKYCHAFSGAFLFPKPSVIEVFSSKRKKVSFAELIQQKCYYGISIQAILMRLRNLDIIADSTYKGFIIWMNKAGYRTNEPGKYAGVEKAMRFSQLIYRAAVEEVISLSKAASLNNQTLTNFRRTLAGLNTDKI</sequence>
<evidence type="ECO:0000256" key="1">
    <source>
        <dbReference type="ARBA" id="ARBA00007227"/>
    </source>
</evidence>
<gene>
    <name evidence="3" type="ORF">EMA8858_02310</name>
</gene>
<dbReference type="SUPFAM" id="SSF47413">
    <property type="entry name" value="lambda repressor-like DNA-binding domains"/>
    <property type="match status" value="1"/>
</dbReference>
<dbReference type="Gene3D" id="1.10.260.40">
    <property type="entry name" value="lambda repressor-like DNA-binding domains"/>
    <property type="match status" value="1"/>
</dbReference>